<sequence>MNRVRSLIGGSSSNRRTQNFNQTDEPTAQSQNSALNESDQATMFESDIATTHTNSSDSSTIGDFQRNGFINRCPVFTSERNIPFAHTLLGKGFYCFPSEEAFAVFRKNKRRLDVLDDDEGLGIPLLHAVPSGVIKTIISRREPISRIYKYILVLPNEPSPMELRDGICELIAENNSRKLYKVEFCQVFKEVDVDSCRVEHKFLFRLNEQSRNMFSIKMVNSIFKRGTDTRVEGLNLRWYGTSGLASPFGSGHFKVLVLDDGMPSLLDEPTDESYERARREAQPLRPLRLMPIWASYTNETATYIPRKRTLRLANFLIKENGAESKGIRNTPLSTDIITCMAMVLHDLESRKDRRNVRAGYLPTGTMNIGPAFM</sequence>
<feature type="region of interest" description="Disordered" evidence="1">
    <location>
        <begin position="1"/>
        <end position="37"/>
    </location>
</feature>
<proteinExistence type="predicted"/>
<dbReference type="AlphaFoldDB" id="A0A1G4ITK9"/>
<organism evidence="2 3">
    <name type="scientific">Lachancea mirantina</name>
    <dbReference type="NCBI Taxonomy" id="1230905"/>
    <lineage>
        <taxon>Eukaryota</taxon>
        <taxon>Fungi</taxon>
        <taxon>Dikarya</taxon>
        <taxon>Ascomycota</taxon>
        <taxon>Saccharomycotina</taxon>
        <taxon>Saccharomycetes</taxon>
        <taxon>Saccharomycetales</taxon>
        <taxon>Saccharomycetaceae</taxon>
        <taxon>Lachancea</taxon>
    </lineage>
</organism>
<feature type="compositionally biased region" description="Polar residues" evidence="1">
    <location>
        <begin position="9"/>
        <end position="37"/>
    </location>
</feature>
<dbReference type="OrthoDB" id="4063705at2759"/>
<accession>A0A1G4ITK9</accession>
<evidence type="ECO:0000313" key="3">
    <source>
        <dbReference type="Proteomes" id="UP000191024"/>
    </source>
</evidence>
<gene>
    <name evidence="2" type="ORF">LAMI_0B00474G</name>
</gene>
<dbReference type="Proteomes" id="UP000191024">
    <property type="component" value="Chromosome B"/>
</dbReference>
<evidence type="ECO:0000313" key="2">
    <source>
        <dbReference type="EMBL" id="SCU80007.1"/>
    </source>
</evidence>
<protein>
    <submittedName>
        <fullName evidence="2">LAMI_0B00474g1_1</fullName>
    </submittedName>
</protein>
<keyword evidence="3" id="KW-1185">Reference proteome</keyword>
<name>A0A1G4ITK9_9SACH</name>
<evidence type="ECO:0000256" key="1">
    <source>
        <dbReference type="SAM" id="MobiDB-lite"/>
    </source>
</evidence>
<dbReference type="EMBL" id="LT598464">
    <property type="protein sequence ID" value="SCU80007.1"/>
    <property type="molecule type" value="Genomic_DNA"/>
</dbReference>
<reference evidence="2 3" key="1">
    <citation type="submission" date="2016-03" db="EMBL/GenBank/DDBJ databases">
        <authorList>
            <person name="Devillers H."/>
        </authorList>
    </citation>
    <scope>NUCLEOTIDE SEQUENCE [LARGE SCALE GENOMIC DNA]</scope>
    <source>
        <strain evidence="2">CBS 11717</strain>
    </source>
</reference>